<accession>A0A944QUM2</accession>
<evidence type="ECO:0000313" key="3">
    <source>
        <dbReference type="Proteomes" id="UP000770889"/>
    </source>
</evidence>
<evidence type="ECO:0000313" key="2">
    <source>
        <dbReference type="EMBL" id="MBT2989104.1"/>
    </source>
</evidence>
<organism evidence="2 3">
    <name type="scientific">Candidatus Thiodiazotropha taylori</name>
    <dbReference type="NCBI Taxonomy" id="2792791"/>
    <lineage>
        <taxon>Bacteria</taxon>
        <taxon>Pseudomonadati</taxon>
        <taxon>Pseudomonadota</taxon>
        <taxon>Gammaproteobacteria</taxon>
        <taxon>Chromatiales</taxon>
        <taxon>Sedimenticolaceae</taxon>
        <taxon>Candidatus Thiodiazotropha</taxon>
    </lineage>
</organism>
<name>A0A944QUM2_9GAMM</name>
<reference evidence="2 3" key="1">
    <citation type="submission" date="2021-05" db="EMBL/GenBank/DDBJ databases">
        <title>Genetic and Functional Diversity in Clade A Lucinid endosymbionts from the Bahamas.</title>
        <authorList>
            <person name="Giani N.M."/>
            <person name="Engel A.S."/>
            <person name="Campbell B.J."/>
        </authorList>
    </citation>
    <scope>NUCLEOTIDE SEQUENCE [LARGE SCALE GENOMIC DNA]</scope>
    <source>
        <strain evidence="2">LUC16012Gg_MoonRockCtena</strain>
    </source>
</reference>
<protein>
    <submittedName>
        <fullName evidence="2">Uncharacterized protein</fullName>
    </submittedName>
</protein>
<dbReference type="AlphaFoldDB" id="A0A944QUM2"/>
<feature type="chain" id="PRO_5037253657" evidence="1">
    <location>
        <begin position="19"/>
        <end position="221"/>
    </location>
</feature>
<dbReference type="Proteomes" id="UP000770889">
    <property type="component" value="Unassembled WGS sequence"/>
</dbReference>
<gene>
    <name evidence="2" type="ORF">KME65_09060</name>
</gene>
<sequence length="221" mass="25188">MHFTLLLLLTLLPCAASAEEESMAFDDDAFESDTEGVNEGELEILDSPPAEPVHHHINRIQIGEDSLRDGWVDLHQCHRHIDPVPLLEIVYHPQRIRHIELLSMENIGSGQVEGPSIVLRDIQRGASICLQAESRSLHPAGEGRYQLRNGPYMRKFLDGYYPMRLTLEVGYPADLIDYSALRPLPLDAGRARLRQGNLYWDGWFQGRLFTEIDFRTSSTDR</sequence>
<comment type="caution">
    <text evidence="2">The sequence shown here is derived from an EMBL/GenBank/DDBJ whole genome shotgun (WGS) entry which is preliminary data.</text>
</comment>
<evidence type="ECO:0000256" key="1">
    <source>
        <dbReference type="SAM" id="SignalP"/>
    </source>
</evidence>
<proteinExistence type="predicted"/>
<feature type="signal peptide" evidence="1">
    <location>
        <begin position="1"/>
        <end position="18"/>
    </location>
</feature>
<keyword evidence="1" id="KW-0732">Signal</keyword>
<dbReference type="EMBL" id="JAHHGM010000007">
    <property type="protein sequence ID" value="MBT2989104.1"/>
    <property type="molecule type" value="Genomic_DNA"/>
</dbReference>